<dbReference type="InterPro" id="IPR013103">
    <property type="entry name" value="RVT_2"/>
</dbReference>
<evidence type="ECO:0000256" key="2">
    <source>
        <dbReference type="ARBA" id="ARBA00022723"/>
    </source>
</evidence>
<evidence type="ECO:0000256" key="1">
    <source>
        <dbReference type="ARBA" id="ARBA00022670"/>
    </source>
</evidence>
<evidence type="ECO:0000256" key="6">
    <source>
        <dbReference type="SAM" id="MobiDB-lite"/>
    </source>
</evidence>
<dbReference type="Gene3D" id="3.30.420.10">
    <property type="entry name" value="Ribonuclease H-like superfamily/Ribonuclease H"/>
    <property type="match status" value="1"/>
</dbReference>
<evidence type="ECO:0008006" key="11">
    <source>
        <dbReference type="Google" id="ProtNLM"/>
    </source>
</evidence>
<comment type="caution">
    <text evidence="9">The sequence shown here is derived from an EMBL/GenBank/DDBJ whole genome shotgun (WGS) entry which is preliminary data.</text>
</comment>
<dbReference type="EMBL" id="CAKLBY020000372">
    <property type="protein sequence ID" value="CAK7946604.1"/>
    <property type="molecule type" value="Genomic_DNA"/>
</dbReference>
<dbReference type="InterPro" id="IPR001584">
    <property type="entry name" value="Integrase_cat-core"/>
</dbReference>
<dbReference type="SUPFAM" id="SSF53098">
    <property type="entry name" value="Ribonuclease H-like"/>
    <property type="match status" value="1"/>
</dbReference>
<dbReference type="GO" id="GO:0006508">
    <property type="term" value="P:proteolysis"/>
    <property type="evidence" value="ECO:0007669"/>
    <property type="project" value="UniProtKB-KW"/>
</dbReference>
<evidence type="ECO:0000313" key="9">
    <source>
        <dbReference type="EMBL" id="CAK7946604.1"/>
    </source>
</evidence>
<reference evidence="9" key="1">
    <citation type="submission" date="2024-01" db="EMBL/GenBank/DDBJ databases">
        <authorList>
            <person name="Webb A."/>
        </authorList>
    </citation>
    <scope>NUCLEOTIDE SEQUENCE</scope>
    <source>
        <strain evidence="9">Pm1</strain>
    </source>
</reference>
<keyword evidence="1" id="KW-0645">Protease</keyword>
<feature type="domain" description="CCHC-type" evidence="7">
    <location>
        <begin position="218"/>
        <end position="231"/>
    </location>
</feature>
<dbReference type="SUPFAM" id="SSF56672">
    <property type="entry name" value="DNA/RNA polymerases"/>
    <property type="match status" value="1"/>
</dbReference>
<dbReference type="GO" id="GO:0003676">
    <property type="term" value="F:nucleic acid binding"/>
    <property type="evidence" value="ECO:0007669"/>
    <property type="project" value="InterPro"/>
</dbReference>
<evidence type="ECO:0000313" key="10">
    <source>
        <dbReference type="Proteomes" id="UP001162060"/>
    </source>
</evidence>
<proteinExistence type="predicted"/>
<dbReference type="PANTHER" id="PTHR42648:SF28">
    <property type="entry name" value="TRANSPOSON-ENCODED PROTEIN WITH RIBONUCLEASE H-LIKE AND RETROVIRUS ZINC FINGER-LIKE DOMAINS"/>
    <property type="match status" value="1"/>
</dbReference>
<organism evidence="9 10">
    <name type="scientific">Peronospora matthiolae</name>
    <dbReference type="NCBI Taxonomy" id="2874970"/>
    <lineage>
        <taxon>Eukaryota</taxon>
        <taxon>Sar</taxon>
        <taxon>Stramenopiles</taxon>
        <taxon>Oomycota</taxon>
        <taxon>Peronosporomycetes</taxon>
        <taxon>Peronosporales</taxon>
        <taxon>Peronosporaceae</taxon>
        <taxon>Peronospora</taxon>
    </lineage>
</organism>
<feature type="domain" description="Integrase catalytic" evidence="8">
    <location>
        <begin position="474"/>
        <end position="650"/>
    </location>
</feature>
<dbReference type="InterPro" id="IPR039537">
    <property type="entry name" value="Retrotran_Ty1/copia-like"/>
</dbReference>
<evidence type="ECO:0000256" key="3">
    <source>
        <dbReference type="ARBA" id="ARBA00022750"/>
    </source>
</evidence>
<dbReference type="CDD" id="cd09272">
    <property type="entry name" value="RNase_HI_RT_Ty1"/>
    <property type="match status" value="1"/>
</dbReference>
<sequence length="1312" mass="147128">MSSAHDATTKISIDKFDGDNYATWSRYMRGVFLTKSAWHVVNRETTPTFADPRASDDYIKTNNIAFGLMLLHMSADYHHVVDDCEEAWVAWARLKTLYGGSQKAGRIYLKRQLFSMEMAEGGNVMHHCNEVLNISAKLSSIGAKMEDEDVAICLLRSLPKSYENFVLNLEMSSAELRSRDVVRVLTNEHIKRQGDKTTSVKTEDAAKAFSAEREPRQCTYCGKLGHTAERCWTKQKDENQGGARRGGNNARGRGANNVQWRTNSNYDDNYDRVAFAVSLEAGLSTGKNMPGMWAVDSGATHHICNDKAKFASLNEREEGELSVADGSKAAIKGVGTIMERVVLPNGDELDIEIKDALFVPSMSKNLLSVPQINKGGRFQVVFDGSKMQVKRKNSTQVVATADLVDGLYWLRTPQRSANAATRNGTIDLHARMGHAPLEVLRKMVATGMIKDAKAPLNSTGPNVCRGCQQGKMVQKPFPTNRDKRQYGVFELLHFDICGPMEQVSIGGSRYLLLVVDEASGCMKGFCLRSKSESEDCIKNHIIKIQTQFGTKIKFVRHDGAHEFATNSIKTFYEDHGIEQQITVPYAHQTNGTAERAMRTIVTIGRSLLHHAKLEKCFWAEAAMTAIYIKNRLPSPKIDHKTPFEIVYKSKPSVKHMRVFGCRAFILTPREKRLKWDPKACEGMFMGYEEASKAYRVYDIEAGQVVISREITFDESTFDFSMDRPSDDDEDAELDLDLLARLSTRTTCVKPSTSRLASARVKQDPACHGQLALELGWNKQVRRNTSPTVTRNDDQVLQKRCLMTKKMQALEATDLAEPVTFQDAINGPDQTHWRNAVKAELKSMHLRGVFRAAKLPRGQGAIGTKWVFKIKRKADGSVEKYKARLVAKGFKQKYGIDYTETFSPVVKYVTLRMVIAITKYFDWPLDQLDVVTAFLYGVMKEKVYCVIPEGVEMDGDFDCLELVKAIYGLKQASRVWERDFRRVVDGHCVLVLVYVDDVLVTGSSLELIAQTKADLKTRFEMTDSGKCTFVLGIELVDESDGSVTMCQRRYVNDILKRFGMDECKATASPVDLSTRLVASTEAAKIDVPFREAVGALMHLTTATRPDIAYAVGYVSRFMENPQQEHWTAVKRIFRYLQGTKSHGLRFQPSDKIDFRGYSDADWAGDHADRKSTSGYTFMLMGAPVSWGSKKQSSVSLSTSEAEYIALSLAIQEGKWVHRLLCEILAAANEPGPDLVIREDNQSCIKMTKNPVNHGRAKHIDIKYHHIRDEVKRGEVQLEHCETSVMMADIMTKGLSGPRHKDLTTALGIRASSD</sequence>
<keyword evidence="5" id="KW-0863">Zinc-finger</keyword>
<keyword evidence="2" id="KW-0479">Metal-binding</keyword>
<evidence type="ECO:0000259" key="7">
    <source>
        <dbReference type="PROSITE" id="PS50158"/>
    </source>
</evidence>
<dbReference type="Pfam" id="PF22936">
    <property type="entry name" value="Pol_BBD"/>
    <property type="match status" value="1"/>
</dbReference>
<accession>A0AAV1VJY8</accession>
<feature type="region of interest" description="Disordered" evidence="6">
    <location>
        <begin position="237"/>
        <end position="257"/>
    </location>
</feature>
<dbReference type="PROSITE" id="PS50158">
    <property type="entry name" value="ZF_CCHC"/>
    <property type="match status" value="1"/>
</dbReference>
<dbReference type="Pfam" id="PF07727">
    <property type="entry name" value="RVT_2"/>
    <property type="match status" value="1"/>
</dbReference>
<dbReference type="InterPro" id="IPR043502">
    <property type="entry name" value="DNA/RNA_pol_sf"/>
</dbReference>
<dbReference type="InterPro" id="IPR036397">
    <property type="entry name" value="RNaseH_sf"/>
</dbReference>
<dbReference type="InterPro" id="IPR012337">
    <property type="entry name" value="RNaseH-like_sf"/>
</dbReference>
<evidence type="ECO:0000259" key="8">
    <source>
        <dbReference type="PROSITE" id="PS50994"/>
    </source>
</evidence>
<name>A0AAV1VJY8_9STRA</name>
<dbReference type="InterPro" id="IPR001878">
    <property type="entry name" value="Znf_CCHC"/>
</dbReference>
<dbReference type="Proteomes" id="UP001162060">
    <property type="component" value="Unassembled WGS sequence"/>
</dbReference>
<keyword evidence="3" id="KW-0064">Aspartyl protease</keyword>
<dbReference type="InterPro" id="IPR054722">
    <property type="entry name" value="PolX-like_BBD"/>
</dbReference>
<dbReference type="PANTHER" id="PTHR42648">
    <property type="entry name" value="TRANSPOSASE, PUTATIVE-RELATED"/>
    <property type="match status" value="1"/>
</dbReference>
<feature type="compositionally biased region" description="Low complexity" evidence="6">
    <location>
        <begin position="246"/>
        <end position="257"/>
    </location>
</feature>
<dbReference type="GO" id="GO:0004190">
    <property type="term" value="F:aspartic-type endopeptidase activity"/>
    <property type="evidence" value="ECO:0007669"/>
    <property type="project" value="UniProtKB-KW"/>
</dbReference>
<dbReference type="GO" id="GO:0015074">
    <property type="term" value="P:DNA integration"/>
    <property type="evidence" value="ECO:0007669"/>
    <property type="project" value="InterPro"/>
</dbReference>
<keyword evidence="5" id="KW-0862">Zinc</keyword>
<keyword evidence="4" id="KW-0378">Hydrolase</keyword>
<dbReference type="InterPro" id="IPR057670">
    <property type="entry name" value="SH3_retrovirus"/>
</dbReference>
<dbReference type="GO" id="GO:0008270">
    <property type="term" value="F:zinc ion binding"/>
    <property type="evidence" value="ECO:0007669"/>
    <property type="project" value="UniProtKB-KW"/>
</dbReference>
<dbReference type="PROSITE" id="PS50994">
    <property type="entry name" value="INTEGRASE"/>
    <property type="match status" value="1"/>
</dbReference>
<evidence type="ECO:0000256" key="5">
    <source>
        <dbReference type="PROSITE-ProRule" id="PRU00047"/>
    </source>
</evidence>
<protein>
    <recommendedName>
        <fullName evidence="11">Polyprotein</fullName>
    </recommendedName>
</protein>
<dbReference type="Pfam" id="PF25597">
    <property type="entry name" value="SH3_retrovirus"/>
    <property type="match status" value="1"/>
</dbReference>
<gene>
    <name evidence="9" type="ORF">PM001_LOCUS31754</name>
</gene>
<evidence type="ECO:0000256" key="4">
    <source>
        <dbReference type="ARBA" id="ARBA00022801"/>
    </source>
</evidence>
<dbReference type="Pfam" id="PF14223">
    <property type="entry name" value="Retrotran_gag_2"/>
    <property type="match status" value="1"/>
</dbReference>